<feature type="transmembrane region" description="Helical" evidence="2">
    <location>
        <begin position="122"/>
        <end position="140"/>
    </location>
</feature>
<proteinExistence type="inferred from homology"/>
<evidence type="ECO:0000313" key="5">
    <source>
        <dbReference type="Proteomes" id="UP001165079"/>
    </source>
</evidence>
<feature type="transmembrane region" description="Helical" evidence="2">
    <location>
        <begin position="246"/>
        <end position="267"/>
    </location>
</feature>
<dbReference type="RefSeq" id="WP_285663367.1">
    <property type="nucleotide sequence ID" value="NZ_BSTX01000002.1"/>
</dbReference>
<keyword evidence="2" id="KW-0472">Membrane</keyword>
<feature type="domain" description="EamA" evidence="3">
    <location>
        <begin position="155"/>
        <end position="281"/>
    </location>
</feature>
<evidence type="ECO:0000259" key="3">
    <source>
        <dbReference type="Pfam" id="PF00892"/>
    </source>
</evidence>
<feature type="transmembrane region" description="Helical" evidence="2">
    <location>
        <begin position="184"/>
        <end position="204"/>
    </location>
</feature>
<feature type="transmembrane region" description="Helical" evidence="2">
    <location>
        <begin position="68"/>
        <end position="86"/>
    </location>
</feature>
<comment type="caution">
    <text evidence="4">The sequence shown here is derived from an EMBL/GenBank/DDBJ whole genome shotgun (WGS) entry which is preliminary data.</text>
</comment>
<name>A0A9W6W946_9ACTN</name>
<evidence type="ECO:0000256" key="1">
    <source>
        <dbReference type="ARBA" id="ARBA00007362"/>
    </source>
</evidence>
<feature type="transmembrane region" description="Helical" evidence="2">
    <location>
        <begin position="358"/>
        <end position="376"/>
    </location>
</feature>
<keyword evidence="5" id="KW-1185">Reference proteome</keyword>
<evidence type="ECO:0000256" key="2">
    <source>
        <dbReference type="SAM" id="Phobius"/>
    </source>
</evidence>
<keyword evidence="2" id="KW-0812">Transmembrane</keyword>
<dbReference type="AlphaFoldDB" id="A0A9W6W946"/>
<feature type="transmembrane region" description="Helical" evidence="2">
    <location>
        <begin position="31"/>
        <end position="48"/>
    </location>
</feature>
<dbReference type="Proteomes" id="UP001165079">
    <property type="component" value="Unassembled WGS sequence"/>
</dbReference>
<sequence>MNGTRLVIAAIVAQAVTNGLLSDRLDGDESLLLSLIAFGASALAAGIIQRRRHGVRPREPLRGERLRVMALLNGATAVTFLGFYTALTLAPAALAAAIETGIGPLALALGALRRPNTRDLRAVLLGAAALALALGAALRASTGETTHSAIELSGGLALAAIAGITAAGIATLSHRLGRLDVSPVTVTAHRFHLTYLLALGLLLLHPGDAIGSLTSATGALIVPLALLGVALPLFVLQFGMQRTPPIVVTLLASGVPGMTYLVAVVAGSQDFDALTFVLINGSLVLAFLGPRLIRPKRRPPGPGGASTVDAAAPHRTATSGTLHERPALVRRARTRGVFMESFERSTSPTARPGRSRRILIAAAIAALAVAGIIWGAPSAGDGPTAPTTVAGSGWGAPSAGDGPTAPTTVAIKGMFAQ</sequence>
<feature type="transmembrane region" description="Helical" evidence="2">
    <location>
        <begin position="273"/>
        <end position="293"/>
    </location>
</feature>
<dbReference type="GO" id="GO:0016020">
    <property type="term" value="C:membrane"/>
    <property type="evidence" value="ECO:0007669"/>
    <property type="project" value="InterPro"/>
</dbReference>
<organism evidence="4 5">
    <name type="scientific">Actinorhabdospora filicis</name>
    <dbReference type="NCBI Taxonomy" id="1785913"/>
    <lineage>
        <taxon>Bacteria</taxon>
        <taxon>Bacillati</taxon>
        <taxon>Actinomycetota</taxon>
        <taxon>Actinomycetes</taxon>
        <taxon>Micromonosporales</taxon>
        <taxon>Micromonosporaceae</taxon>
        <taxon>Actinorhabdospora</taxon>
    </lineage>
</organism>
<keyword evidence="2" id="KW-1133">Transmembrane helix</keyword>
<dbReference type="EMBL" id="BSTX01000002">
    <property type="protein sequence ID" value="GLZ78199.1"/>
    <property type="molecule type" value="Genomic_DNA"/>
</dbReference>
<feature type="transmembrane region" description="Helical" evidence="2">
    <location>
        <begin position="210"/>
        <end position="234"/>
    </location>
</feature>
<accession>A0A9W6W946</accession>
<evidence type="ECO:0000313" key="4">
    <source>
        <dbReference type="EMBL" id="GLZ78199.1"/>
    </source>
</evidence>
<feature type="transmembrane region" description="Helical" evidence="2">
    <location>
        <begin position="92"/>
        <end position="110"/>
    </location>
</feature>
<gene>
    <name evidence="4" type="ORF">Afil01_30060</name>
</gene>
<feature type="transmembrane region" description="Helical" evidence="2">
    <location>
        <begin position="152"/>
        <end position="172"/>
    </location>
</feature>
<dbReference type="InterPro" id="IPR000620">
    <property type="entry name" value="EamA_dom"/>
</dbReference>
<protein>
    <recommendedName>
        <fullName evidence="3">EamA domain-containing protein</fullName>
    </recommendedName>
</protein>
<comment type="similarity">
    <text evidence="1">Belongs to the EamA transporter family.</text>
</comment>
<reference evidence="4" key="1">
    <citation type="submission" date="2023-03" db="EMBL/GenBank/DDBJ databases">
        <title>Actinorhabdospora filicis NBRC 111898.</title>
        <authorList>
            <person name="Ichikawa N."/>
            <person name="Sato H."/>
            <person name="Tonouchi N."/>
        </authorList>
    </citation>
    <scope>NUCLEOTIDE SEQUENCE</scope>
    <source>
        <strain evidence="4">NBRC 111898</strain>
    </source>
</reference>
<dbReference type="Pfam" id="PF00892">
    <property type="entry name" value="EamA"/>
    <property type="match status" value="1"/>
</dbReference>